<evidence type="ECO:0000313" key="3">
    <source>
        <dbReference type="Proteomes" id="UP000261340"/>
    </source>
</evidence>
<keyword evidence="1" id="KW-1133">Transmembrane helix</keyword>
<keyword evidence="1" id="KW-0472">Membrane</keyword>
<protein>
    <submittedName>
        <fullName evidence="2">Uncharacterized protein</fullName>
    </submittedName>
</protein>
<evidence type="ECO:0000313" key="2">
    <source>
        <dbReference type="Ensembl" id="ENSACIP00000021085.1"/>
    </source>
</evidence>
<sequence length="74" mass="8082">VGKAPCLMTETNTPKSAKKLRWTSLEIGLITIVSLLFIVIIALIILFATQKTDEICTTADCTQSGKQCLFVHSL</sequence>
<dbReference type="Proteomes" id="UP000261340">
    <property type="component" value="Unplaced"/>
</dbReference>
<organism evidence="2 3">
    <name type="scientific">Amphilophus citrinellus</name>
    <name type="common">Midas cichlid</name>
    <name type="synonym">Cichlasoma citrinellum</name>
    <dbReference type="NCBI Taxonomy" id="61819"/>
    <lineage>
        <taxon>Eukaryota</taxon>
        <taxon>Metazoa</taxon>
        <taxon>Chordata</taxon>
        <taxon>Craniata</taxon>
        <taxon>Vertebrata</taxon>
        <taxon>Euteleostomi</taxon>
        <taxon>Actinopterygii</taxon>
        <taxon>Neopterygii</taxon>
        <taxon>Teleostei</taxon>
        <taxon>Neoteleostei</taxon>
        <taxon>Acanthomorphata</taxon>
        <taxon>Ovalentaria</taxon>
        <taxon>Cichlomorphae</taxon>
        <taxon>Cichliformes</taxon>
        <taxon>Cichlidae</taxon>
        <taxon>New World cichlids</taxon>
        <taxon>Cichlasomatinae</taxon>
        <taxon>Heroini</taxon>
        <taxon>Amphilophus</taxon>
    </lineage>
</organism>
<proteinExistence type="predicted"/>
<dbReference type="STRING" id="61819.ENSACIP00000021085"/>
<dbReference type="OMA" id="KKMVFKF"/>
<dbReference type="Ensembl" id="ENSACIT00000021633.1">
    <property type="protein sequence ID" value="ENSACIP00000021085.1"/>
    <property type="gene ID" value="ENSACIG00000016373.1"/>
</dbReference>
<dbReference type="AlphaFoldDB" id="A0A3Q0SLB4"/>
<keyword evidence="1" id="KW-0812">Transmembrane</keyword>
<name>A0A3Q0SLB4_AMPCI</name>
<reference evidence="2" key="1">
    <citation type="submission" date="2025-08" db="UniProtKB">
        <authorList>
            <consortium name="Ensembl"/>
        </authorList>
    </citation>
    <scope>IDENTIFICATION</scope>
</reference>
<accession>A0A3Q0SLB4</accession>
<dbReference type="GeneTree" id="ENSGT00940000177790"/>
<feature type="transmembrane region" description="Helical" evidence="1">
    <location>
        <begin position="27"/>
        <end position="48"/>
    </location>
</feature>
<evidence type="ECO:0000256" key="1">
    <source>
        <dbReference type="SAM" id="Phobius"/>
    </source>
</evidence>
<reference evidence="2" key="2">
    <citation type="submission" date="2025-09" db="UniProtKB">
        <authorList>
            <consortium name="Ensembl"/>
        </authorList>
    </citation>
    <scope>IDENTIFICATION</scope>
</reference>
<keyword evidence="3" id="KW-1185">Reference proteome</keyword>